<keyword evidence="2" id="KW-1185">Reference proteome</keyword>
<dbReference type="InterPro" id="IPR007709">
    <property type="entry name" value="N-FG_amidohydro"/>
</dbReference>
<dbReference type="Proteomes" id="UP000092498">
    <property type="component" value="Chromosome"/>
</dbReference>
<dbReference type="KEGG" id="cbot:ATE48_09220"/>
<evidence type="ECO:0000313" key="2">
    <source>
        <dbReference type="Proteomes" id="UP000092498"/>
    </source>
</evidence>
<dbReference type="EMBL" id="CP013244">
    <property type="protein sequence ID" value="ANP48005.1"/>
    <property type="molecule type" value="Genomic_DNA"/>
</dbReference>
<evidence type="ECO:0000313" key="1">
    <source>
        <dbReference type="EMBL" id="ANP48005.1"/>
    </source>
</evidence>
<dbReference type="STRING" id="1759059.ATE48_09220"/>
<dbReference type="AlphaFoldDB" id="A0A1B1AN93"/>
<sequence length="273" mass="29684">MIEPLRRTAPLIFASPHSGRRYPPELLADARVSLISLRRSEDAYVDELFAGAAAHGASVLSGTIARAYVDLNRDPAELDPEMFDERPPPSPHTNSARVQAGLGAIPRISGDGQAIYRRKLSLSEADRRINAVHRPYHALLQNLVAETKELFGCAVLIDCHSMPNNARGAHAPDVVLGDRFGASCHPSVTALAEATLRRLGYRVARNTPFAGGHTTQTYGRPATSVHALQIEINRGLYVDERTLERTNGYARVRADMTRLAEALSAAALHKSLA</sequence>
<dbReference type="SUPFAM" id="SSF53187">
    <property type="entry name" value="Zn-dependent exopeptidases"/>
    <property type="match status" value="1"/>
</dbReference>
<protein>
    <recommendedName>
        <fullName evidence="3">N-formylglutamate amidohydrolase</fullName>
    </recommendedName>
</protein>
<accession>A0A1B1AN93</accession>
<evidence type="ECO:0008006" key="3">
    <source>
        <dbReference type="Google" id="ProtNLM"/>
    </source>
</evidence>
<gene>
    <name evidence="1" type="ORF">ATE48_09220</name>
</gene>
<reference evidence="1 2" key="1">
    <citation type="submission" date="2015-11" db="EMBL/GenBank/DDBJ databases">
        <title>Whole-Genome Sequence of Candidatus Oderbacter manganicum from the National Park Lower Oder Valley, Germany.</title>
        <authorList>
            <person name="Braun B."/>
            <person name="Liere K."/>
            <person name="Szewzyk U."/>
        </authorList>
    </citation>
    <scope>NUCLEOTIDE SEQUENCE [LARGE SCALE GENOMIC DNA]</scope>
    <source>
        <strain evidence="1 2">OTSz_A_272</strain>
    </source>
</reference>
<dbReference type="InParanoid" id="A0A1B1AN93"/>
<organism evidence="1 2">
    <name type="scientific">Candidatus Viadribacter manganicus</name>
    <dbReference type="NCBI Taxonomy" id="1759059"/>
    <lineage>
        <taxon>Bacteria</taxon>
        <taxon>Pseudomonadati</taxon>
        <taxon>Pseudomonadota</taxon>
        <taxon>Alphaproteobacteria</taxon>
        <taxon>Hyphomonadales</taxon>
        <taxon>Hyphomonadaceae</taxon>
        <taxon>Candidatus Viadribacter</taxon>
    </lineage>
</organism>
<dbReference type="Pfam" id="PF05013">
    <property type="entry name" value="FGase"/>
    <property type="match status" value="1"/>
</dbReference>
<proteinExistence type="predicted"/>
<dbReference type="Gene3D" id="3.40.630.40">
    <property type="entry name" value="Zn-dependent exopeptidases"/>
    <property type="match status" value="1"/>
</dbReference>
<name>A0A1B1AN93_9PROT</name>